<name>A0A8R1IEN6_CAEJA</name>
<sequence>MVDEEKTVLPVGTEVSAKFKGAFCEARIKRVTRNLKVKVQLKEPPFGFIQAPCSDFPHNVKFEVNENTEVQVQRKPVRCTIVSVKDASVYLVG</sequence>
<organism evidence="1 2">
    <name type="scientific">Caenorhabditis japonica</name>
    <dbReference type="NCBI Taxonomy" id="281687"/>
    <lineage>
        <taxon>Eukaryota</taxon>
        <taxon>Metazoa</taxon>
        <taxon>Ecdysozoa</taxon>
        <taxon>Nematoda</taxon>
        <taxon>Chromadorea</taxon>
        <taxon>Rhabditida</taxon>
        <taxon>Rhabditina</taxon>
        <taxon>Rhabditomorpha</taxon>
        <taxon>Rhabditoidea</taxon>
        <taxon>Rhabditidae</taxon>
        <taxon>Peloderinae</taxon>
        <taxon>Caenorhabditis</taxon>
    </lineage>
</organism>
<proteinExistence type="predicted"/>
<reference evidence="1" key="2">
    <citation type="submission" date="2022-06" db="UniProtKB">
        <authorList>
            <consortium name="EnsemblMetazoa"/>
        </authorList>
    </citation>
    <scope>IDENTIFICATION</scope>
    <source>
        <strain evidence="1">DF5081</strain>
    </source>
</reference>
<protein>
    <submittedName>
        <fullName evidence="1">Uncharacterized protein</fullName>
    </submittedName>
</protein>
<dbReference type="GO" id="GO:0006357">
    <property type="term" value="P:regulation of transcription by RNA polymerase II"/>
    <property type="evidence" value="ECO:0007669"/>
    <property type="project" value="TreeGrafter"/>
</dbReference>
<dbReference type="Gene3D" id="2.30.30.140">
    <property type="match status" value="1"/>
</dbReference>
<dbReference type="GO" id="GO:0005634">
    <property type="term" value="C:nucleus"/>
    <property type="evidence" value="ECO:0007669"/>
    <property type="project" value="TreeGrafter"/>
</dbReference>
<accession>A0A8R1IEN6</accession>
<dbReference type="EnsemblMetazoa" id="CJA32225.1">
    <property type="protein sequence ID" value="CJA32225.1"/>
    <property type="gene ID" value="WBGene00208072"/>
</dbReference>
<dbReference type="GO" id="GO:0000976">
    <property type="term" value="F:transcription cis-regulatory region binding"/>
    <property type="evidence" value="ECO:0007669"/>
    <property type="project" value="TreeGrafter"/>
</dbReference>
<evidence type="ECO:0000313" key="1">
    <source>
        <dbReference type="EnsemblMetazoa" id="CJA32225.1"/>
    </source>
</evidence>
<dbReference type="Proteomes" id="UP000005237">
    <property type="component" value="Unassembled WGS sequence"/>
</dbReference>
<keyword evidence="2" id="KW-1185">Reference proteome</keyword>
<reference evidence="2" key="1">
    <citation type="submission" date="2010-08" db="EMBL/GenBank/DDBJ databases">
        <authorList>
            <consortium name="Caenorhabditis japonica Sequencing Consortium"/>
            <person name="Wilson R.K."/>
        </authorList>
    </citation>
    <scope>NUCLEOTIDE SEQUENCE [LARGE SCALE GENOMIC DNA]</scope>
    <source>
        <strain evidence="2">DF5081</strain>
    </source>
</reference>
<dbReference type="PANTHER" id="PTHR13964:SF27">
    <property type="entry name" value="HAT-TRICK, ISOFORM D"/>
    <property type="match status" value="1"/>
</dbReference>
<dbReference type="AlphaFoldDB" id="A0A8R1IEN6"/>
<dbReference type="InterPro" id="IPR051232">
    <property type="entry name" value="ARID/SWI1_ChromRemod"/>
</dbReference>
<evidence type="ECO:0000313" key="2">
    <source>
        <dbReference type="Proteomes" id="UP000005237"/>
    </source>
</evidence>
<dbReference type="PANTHER" id="PTHR13964">
    <property type="entry name" value="RBP-RELATED"/>
    <property type="match status" value="1"/>
</dbReference>